<reference evidence="2" key="1">
    <citation type="journal article" date="2011" name="Genome Biol.">
        <title>Comparative and functional genomics provide insights into the pathogenicity of dermatophytic fungi.</title>
        <authorList>
            <person name="Burmester A."/>
            <person name="Shelest E."/>
            <person name="Gloeckner G."/>
            <person name="Heddergott C."/>
            <person name="Schindler S."/>
            <person name="Staib P."/>
            <person name="Heidel A."/>
            <person name="Felder M."/>
            <person name="Petzold A."/>
            <person name="Szafranski K."/>
            <person name="Feuermann M."/>
            <person name="Pedruzzi I."/>
            <person name="Priebe S."/>
            <person name="Groth M."/>
            <person name="Winkler R."/>
            <person name="Li W."/>
            <person name="Kniemeyer O."/>
            <person name="Schroeckh V."/>
            <person name="Hertweck C."/>
            <person name="Hube B."/>
            <person name="White T.C."/>
            <person name="Platzer M."/>
            <person name="Guthke R."/>
            <person name="Heitman J."/>
            <person name="Woestemeyer J."/>
            <person name="Zipfel P.F."/>
            <person name="Monod M."/>
            <person name="Brakhage A.A."/>
        </authorList>
    </citation>
    <scope>NUCLEOTIDE SEQUENCE [LARGE SCALE GENOMIC DNA]</scope>
    <source>
        <strain evidence="2">ATCC MYA-4681 / CBS 112371</strain>
    </source>
</reference>
<proteinExistence type="predicted"/>
<dbReference type="RefSeq" id="XP_003012722.1">
    <property type="nucleotide sequence ID" value="XM_003012676.1"/>
</dbReference>
<name>D4AXQ4_ARTBC</name>
<protein>
    <submittedName>
        <fullName evidence="1">Uncharacterized protein</fullName>
    </submittedName>
</protein>
<accession>D4AXQ4</accession>
<organism evidence="1 2">
    <name type="scientific">Arthroderma benhamiae (strain ATCC MYA-4681 / CBS 112371)</name>
    <name type="common">Trichophyton mentagrophytes</name>
    <dbReference type="NCBI Taxonomy" id="663331"/>
    <lineage>
        <taxon>Eukaryota</taxon>
        <taxon>Fungi</taxon>
        <taxon>Dikarya</taxon>
        <taxon>Ascomycota</taxon>
        <taxon>Pezizomycotina</taxon>
        <taxon>Eurotiomycetes</taxon>
        <taxon>Eurotiomycetidae</taxon>
        <taxon>Onygenales</taxon>
        <taxon>Arthrodermataceae</taxon>
        <taxon>Trichophyton</taxon>
    </lineage>
</organism>
<dbReference type="AlphaFoldDB" id="D4AXQ4"/>
<comment type="caution">
    <text evidence="1">The sequence shown here is derived from an EMBL/GenBank/DDBJ whole genome shotgun (WGS) entry which is preliminary data.</text>
</comment>
<evidence type="ECO:0000313" key="1">
    <source>
        <dbReference type="EMBL" id="EFE32082.1"/>
    </source>
</evidence>
<dbReference type="GeneID" id="9522800"/>
<dbReference type="Proteomes" id="UP000008866">
    <property type="component" value="Unassembled WGS sequence"/>
</dbReference>
<dbReference type="HOGENOM" id="CLU_2573444_0_0_1"/>
<sequence>MDKKRDVRDLDYGIQTWLVHPTAVRCLSGHPEKTRQKMRDGGEEEKIEDTWYIRDGLDRGETSSGILWLSYRMQTADSMRL</sequence>
<gene>
    <name evidence="1" type="ORF">ARB_00973</name>
</gene>
<keyword evidence="2" id="KW-1185">Reference proteome</keyword>
<evidence type="ECO:0000313" key="2">
    <source>
        <dbReference type="Proteomes" id="UP000008866"/>
    </source>
</evidence>
<dbReference type="EMBL" id="ABSU01000017">
    <property type="protein sequence ID" value="EFE32082.1"/>
    <property type="molecule type" value="Genomic_DNA"/>
</dbReference>
<dbReference type="KEGG" id="abe:ARB_00973"/>